<sequence length="134" mass="14542">MRFAIATIASFAAGAFAQSHGPILEIPVDIYDFWGGAGGWITFTYGSDAGTYYCKWTGAALPTPPTPCGPYNFSISEGENHPYALNITYVPSVISWYGKADIETDNCAAGTCRAVNDTRITMRRTCEDTNDCPY</sequence>
<keyword evidence="3" id="KW-1185">Reference proteome</keyword>
<dbReference type="AlphaFoldDB" id="A0AA37LMI8"/>
<evidence type="ECO:0000313" key="2">
    <source>
        <dbReference type="EMBL" id="GJC77563.1"/>
    </source>
</evidence>
<comment type="caution">
    <text evidence="2">The sequence shown here is derived from an EMBL/GenBank/DDBJ whole genome shotgun (WGS) entry which is preliminary data.</text>
</comment>
<dbReference type="EMBL" id="BPPX01000001">
    <property type="protein sequence ID" value="GJC77563.1"/>
    <property type="molecule type" value="Genomic_DNA"/>
</dbReference>
<evidence type="ECO:0000313" key="3">
    <source>
        <dbReference type="Proteomes" id="UP001055172"/>
    </source>
</evidence>
<dbReference type="Proteomes" id="UP001055172">
    <property type="component" value="Unassembled WGS sequence"/>
</dbReference>
<feature type="signal peptide" evidence="1">
    <location>
        <begin position="1"/>
        <end position="17"/>
    </location>
</feature>
<accession>A0AA37LMI8</accession>
<evidence type="ECO:0000256" key="1">
    <source>
        <dbReference type="SAM" id="SignalP"/>
    </source>
</evidence>
<proteinExistence type="predicted"/>
<reference evidence="2 3" key="1">
    <citation type="submission" date="2021-07" db="EMBL/GenBank/DDBJ databases">
        <title>Genome data of Colletotrichum spaethianum.</title>
        <authorList>
            <person name="Utami Y.D."/>
            <person name="Hiruma K."/>
        </authorList>
    </citation>
    <scope>NUCLEOTIDE SEQUENCE [LARGE SCALE GENOMIC DNA]</scope>
    <source>
        <strain evidence="2 3">MAFF 242679</strain>
    </source>
</reference>
<gene>
    <name evidence="2" type="ORF">ColLi_00401</name>
</gene>
<keyword evidence="1" id="KW-0732">Signal</keyword>
<feature type="chain" id="PRO_5041294077" evidence="1">
    <location>
        <begin position="18"/>
        <end position="134"/>
    </location>
</feature>
<organism evidence="2 3">
    <name type="scientific">Colletotrichum liriopes</name>
    <dbReference type="NCBI Taxonomy" id="708192"/>
    <lineage>
        <taxon>Eukaryota</taxon>
        <taxon>Fungi</taxon>
        <taxon>Dikarya</taxon>
        <taxon>Ascomycota</taxon>
        <taxon>Pezizomycotina</taxon>
        <taxon>Sordariomycetes</taxon>
        <taxon>Hypocreomycetidae</taxon>
        <taxon>Glomerellales</taxon>
        <taxon>Glomerellaceae</taxon>
        <taxon>Colletotrichum</taxon>
        <taxon>Colletotrichum spaethianum species complex</taxon>
    </lineage>
</organism>
<protein>
    <submittedName>
        <fullName evidence="2">Uncharacterized protein</fullName>
    </submittedName>
</protein>
<name>A0AA37LMI8_9PEZI</name>